<dbReference type="EMBL" id="JAINZW010000002">
    <property type="protein sequence ID" value="MBZ4038789.1"/>
    <property type="molecule type" value="Genomic_DNA"/>
</dbReference>
<accession>A0ABS7T4K8</accession>
<name>A0ABS7T4K8_9GAMM</name>
<evidence type="ECO:0000313" key="1">
    <source>
        <dbReference type="EMBL" id="MBZ4038789.1"/>
    </source>
</evidence>
<dbReference type="RefSeq" id="WP_223674994.1">
    <property type="nucleotide sequence ID" value="NZ_JAINZW010000002.1"/>
</dbReference>
<organism evidence="1 2">
    <name type="scientific">Novilysobacter selenitireducens</name>
    <dbReference type="NCBI Taxonomy" id="2872639"/>
    <lineage>
        <taxon>Bacteria</taxon>
        <taxon>Pseudomonadati</taxon>
        <taxon>Pseudomonadota</taxon>
        <taxon>Gammaproteobacteria</taxon>
        <taxon>Lysobacterales</taxon>
        <taxon>Lysobacteraceae</taxon>
        <taxon>Novilysobacter</taxon>
    </lineage>
</organism>
<sequence length="68" mass="7279">MPISAQPHPDLEDTRIGVVGLGYVVLAVPHAGFASEAGRGDLRRWTKPHSVIYDAKSALEGVEVDGRL</sequence>
<proteinExistence type="predicted"/>
<keyword evidence="2" id="KW-1185">Reference proteome</keyword>
<dbReference type="Proteomes" id="UP001430954">
    <property type="component" value="Unassembled WGS sequence"/>
</dbReference>
<comment type="caution">
    <text evidence="1">The sequence shown here is derived from an EMBL/GenBank/DDBJ whole genome shotgun (WGS) entry which is preliminary data.</text>
</comment>
<evidence type="ECO:0000313" key="2">
    <source>
        <dbReference type="Proteomes" id="UP001430954"/>
    </source>
</evidence>
<gene>
    <name evidence="1" type="ORF">K6753_04520</name>
</gene>
<protein>
    <recommendedName>
        <fullName evidence="3">Gfo/Idh/MocA-like oxidoreductase N-terminal domain-containing protein</fullName>
    </recommendedName>
</protein>
<reference evidence="1 2" key="1">
    <citation type="submission" date="2021-09" db="EMBL/GenBank/DDBJ databases">
        <title>Lysobacter sp. 13A isolated from the river sediment.</title>
        <authorList>
            <person name="Liu H."/>
            <person name="Li S."/>
            <person name="Mao S."/>
        </authorList>
    </citation>
    <scope>NUCLEOTIDE SEQUENCE [LARGE SCALE GENOMIC DNA]</scope>
    <source>
        <strain evidence="1 2">13A</strain>
    </source>
</reference>
<evidence type="ECO:0008006" key="3">
    <source>
        <dbReference type="Google" id="ProtNLM"/>
    </source>
</evidence>